<dbReference type="AlphaFoldDB" id="A0A7M4E6H3"/>
<dbReference type="PANTHER" id="PTHR36866">
    <property type="entry name" value="CHROMOSOME 4 OPEN READING FRAME 50"/>
    <property type="match status" value="1"/>
</dbReference>
<keyword evidence="3" id="KW-1185">Reference proteome</keyword>
<dbReference type="Pfam" id="PF15030">
    <property type="entry name" value="DUF4527"/>
    <property type="match status" value="1"/>
</dbReference>
<evidence type="ECO:0000313" key="3">
    <source>
        <dbReference type="Proteomes" id="UP000594220"/>
    </source>
</evidence>
<protein>
    <submittedName>
        <fullName evidence="2">Uncharacterized protein</fullName>
    </submittedName>
</protein>
<evidence type="ECO:0000313" key="2">
    <source>
        <dbReference type="Ensembl" id="ENSCPRP00005005145.1"/>
    </source>
</evidence>
<proteinExistence type="predicted"/>
<dbReference type="PANTHER" id="PTHR36866:SF1">
    <property type="entry name" value="GENE 1043-RELATED"/>
    <property type="match status" value="1"/>
</dbReference>
<dbReference type="Ensembl" id="ENSCPRT00005006010.1">
    <property type="protein sequence ID" value="ENSCPRP00005005145.1"/>
    <property type="gene ID" value="ENSCPRG00005003680.1"/>
</dbReference>
<dbReference type="GeneTree" id="ENSGT01030000235227"/>
<dbReference type="InterPro" id="IPR032771">
    <property type="entry name" value="DUF4527"/>
</dbReference>
<organism evidence="2 3">
    <name type="scientific">Crocodylus porosus</name>
    <name type="common">Saltwater crocodile</name>
    <name type="synonym">Estuarine crocodile</name>
    <dbReference type="NCBI Taxonomy" id="8502"/>
    <lineage>
        <taxon>Eukaryota</taxon>
        <taxon>Metazoa</taxon>
        <taxon>Chordata</taxon>
        <taxon>Craniata</taxon>
        <taxon>Vertebrata</taxon>
        <taxon>Euteleostomi</taxon>
        <taxon>Archelosauria</taxon>
        <taxon>Archosauria</taxon>
        <taxon>Crocodylia</taxon>
        <taxon>Longirostres</taxon>
        <taxon>Crocodylidae</taxon>
        <taxon>Crocodylus</taxon>
    </lineage>
</organism>
<reference evidence="2" key="1">
    <citation type="submission" date="2025-08" db="UniProtKB">
        <authorList>
            <consortium name="Ensembl"/>
        </authorList>
    </citation>
    <scope>IDENTIFICATION</scope>
</reference>
<dbReference type="Proteomes" id="UP000594220">
    <property type="component" value="Unplaced"/>
</dbReference>
<sequence length="196" mass="21500">KMKELQKKKAEADLTVAPLKAKLACLVRKCHERNSMITQLVRKLHRHGTMDSVLSEQAKDLVNDTVLADYLSTFTPAHDQKVKPYKFPTVQRWGRRVDAEGCEWVWGNCLGGLGPLALQGAVLPHSTWTVSPCRALAPPWRATAAIPHRIPATLQGHNSPPLPAPQPHTGPTSTPCNSIGSGLLRTHCYQPCHGSE</sequence>
<accession>A0A7M4E6H3</accession>
<feature type="region of interest" description="Disordered" evidence="1">
    <location>
        <begin position="152"/>
        <end position="176"/>
    </location>
</feature>
<evidence type="ECO:0000256" key="1">
    <source>
        <dbReference type="SAM" id="MobiDB-lite"/>
    </source>
</evidence>
<reference evidence="2" key="2">
    <citation type="submission" date="2025-09" db="UniProtKB">
        <authorList>
            <consortium name="Ensembl"/>
        </authorList>
    </citation>
    <scope>IDENTIFICATION</scope>
</reference>
<name>A0A7M4E6H3_CROPO</name>